<organism evidence="2">
    <name type="scientific">Palpitomonas bilix</name>
    <dbReference type="NCBI Taxonomy" id="652834"/>
    <lineage>
        <taxon>Eukaryota</taxon>
        <taxon>Eukaryota incertae sedis</taxon>
    </lineage>
</organism>
<evidence type="ECO:0000313" key="2">
    <source>
        <dbReference type="EMBL" id="CAE0249446.1"/>
    </source>
</evidence>
<sequence length="569" mass="62785">MALEYQGPMMYKSGLGGWKDVYCCIQLSRHAPNAVLAVFEKSKATATPSGSVVGRVKSLYTLGAGFKVEQSSKNGKSSGSLVEHLEAKVIVFVSGKKNSFSIRIPIEERAEEWIQVLTDISDTFARGEKYEKELPFSPVKGMPLPSAPPIMAEAIGAPMVAPPAMPYSPTPAHTDAYAVPVATPVHASPYCMPTAEAAIAAYPVDTPTAKAFTQRVDSRFFAYIRPNTSGDLKEGWEKYHCIQQGGCIYAYNGEFEGESPLSVTAPEPAAAYLLFGTSLEYDEQKGCWKWSNGKHSAYFYPAEGGDTALGSMIEETGVLAEEWVAGCLASAFGPPSLARMGMVYYNRIMFSYAKAAFDAWVERGGEQASVADKQVWERCLEDMGDAYMHFFSNMKEGELLFLFPKSDGAPPSIHRLRYSERTESEVKGGKIPLYFSHMYPHSSRKAEVVDMWRQMVKENFVGPIFLLTSARMNELKAKFPLKMNMYMRQHMAVLPKNSIFRAGWDGVEKMMTGGVNIKVSMAGGRVNFSAESKIDEEKERRKAEEMASQLNAERSIPVAEPVVPGEGRL</sequence>
<feature type="compositionally biased region" description="Basic and acidic residues" evidence="1">
    <location>
        <begin position="533"/>
        <end position="545"/>
    </location>
</feature>
<proteinExistence type="predicted"/>
<dbReference type="EMBL" id="HBIB01017983">
    <property type="protein sequence ID" value="CAE0249446.1"/>
    <property type="molecule type" value="Transcribed_RNA"/>
</dbReference>
<evidence type="ECO:0008006" key="3">
    <source>
        <dbReference type="Google" id="ProtNLM"/>
    </source>
</evidence>
<name>A0A7S3D8C8_9EUKA</name>
<feature type="region of interest" description="Disordered" evidence="1">
    <location>
        <begin position="533"/>
        <end position="569"/>
    </location>
</feature>
<protein>
    <recommendedName>
        <fullName evidence="3">PH domain-containing protein</fullName>
    </recommendedName>
</protein>
<dbReference type="AlphaFoldDB" id="A0A7S3D8C8"/>
<accession>A0A7S3D8C8</accession>
<evidence type="ECO:0000256" key="1">
    <source>
        <dbReference type="SAM" id="MobiDB-lite"/>
    </source>
</evidence>
<reference evidence="2" key="1">
    <citation type="submission" date="2021-01" db="EMBL/GenBank/DDBJ databases">
        <authorList>
            <person name="Corre E."/>
            <person name="Pelletier E."/>
            <person name="Niang G."/>
            <person name="Scheremetjew M."/>
            <person name="Finn R."/>
            <person name="Kale V."/>
            <person name="Holt S."/>
            <person name="Cochrane G."/>
            <person name="Meng A."/>
            <person name="Brown T."/>
            <person name="Cohen L."/>
        </authorList>
    </citation>
    <scope>NUCLEOTIDE SEQUENCE</scope>
    <source>
        <strain evidence="2">NIES-2562</strain>
    </source>
</reference>
<gene>
    <name evidence="2" type="ORF">PBIL07802_LOCUS11645</name>
</gene>